<proteinExistence type="predicted"/>
<dbReference type="EMBL" id="SHKV01000001">
    <property type="protein sequence ID" value="RZU30467.1"/>
    <property type="molecule type" value="Genomic_DNA"/>
</dbReference>
<reference evidence="2 3" key="1">
    <citation type="submission" date="2019-02" db="EMBL/GenBank/DDBJ databases">
        <title>Sequencing the genomes of 1000 actinobacteria strains.</title>
        <authorList>
            <person name="Klenk H.-P."/>
        </authorList>
    </citation>
    <scope>NUCLEOTIDE SEQUENCE [LARGE SCALE GENOMIC DNA]</scope>
    <source>
        <strain evidence="2 3">DSM 44509</strain>
    </source>
</reference>
<keyword evidence="3" id="KW-1185">Reference proteome</keyword>
<comment type="caution">
    <text evidence="2">The sequence shown here is derived from an EMBL/GenBank/DDBJ whole genome shotgun (WGS) entry which is preliminary data.</text>
</comment>
<evidence type="ECO:0000313" key="3">
    <source>
        <dbReference type="Proteomes" id="UP000292507"/>
    </source>
</evidence>
<gene>
    <name evidence="2" type="ORF">BKA19_0083</name>
</gene>
<dbReference type="AlphaFoldDB" id="A0A4Q7Y129"/>
<feature type="region of interest" description="Disordered" evidence="1">
    <location>
        <begin position="1"/>
        <end position="42"/>
    </location>
</feature>
<evidence type="ECO:0000256" key="1">
    <source>
        <dbReference type="SAM" id="MobiDB-lite"/>
    </source>
</evidence>
<protein>
    <submittedName>
        <fullName evidence="2">Uncharacterized protein</fullName>
    </submittedName>
</protein>
<name>A0A4Q7Y129_9ACTN</name>
<dbReference type="Proteomes" id="UP000292507">
    <property type="component" value="Unassembled WGS sequence"/>
</dbReference>
<organism evidence="2 3">
    <name type="scientific">Blastococcus saxobsidens</name>
    <dbReference type="NCBI Taxonomy" id="138336"/>
    <lineage>
        <taxon>Bacteria</taxon>
        <taxon>Bacillati</taxon>
        <taxon>Actinomycetota</taxon>
        <taxon>Actinomycetes</taxon>
        <taxon>Geodermatophilales</taxon>
        <taxon>Geodermatophilaceae</taxon>
        <taxon>Blastococcus</taxon>
    </lineage>
</organism>
<sequence length="158" mass="17865">MSAQKGRPATGRPFPESVAPQRPNPYIQRRGRGGLATGYTPAPLQLWPAPSREAASVPEALRRRREAARRLPALVDGRRDPIAPRRAQVVLEVEVGRRTAWFYGLTRRQFIALCRRAGVTRWMEDTRTFCVHIEDSAEMLAVADHGLRWRTVVTAVDR</sequence>
<evidence type="ECO:0000313" key="2">
    <source>
        <dbReference type="EMBL" id="RZU30467.1"/>
    </source>
</evidence>
<accession>A0A4Q7Y129</accession>